<dbReference type="InterPro" id="IPR017853">
    <property type="entry name" value="GH"/>
</dbReference>
<dbReference type="Gene3D" id="3.10.50.10">
    <property type="match status" value="1"/>
</dbReference>
<keyword evidence="2" id="KW-1015">Disulfide bond</keyword>
<dbReference type="GO" id="GO:0006032">
    <property type="term" value="P:chitin catabolic process"/>
    <property type="evidence" value="ECO:0007669"/>
    <property type="project" value="UniProtKB-ARBA"/>
</dbReference>
<dbReference type="InterPro" id="IPR001223">
    <property type="entry name" value="Glyco_hydro18_cat"/>
</dbReference>
<evidence type="ECO:0000256" key="6">
    <source>
        <dbReference type="SAM" id="Phobius"/>
    </source>
</evidence>
<reference evidence="8 9" key="1">
    <citation type="submission" date="2024-06" db="EMBL/GenBank/DDBJ databases">
        <title>A chromosome-level genome assembly of beet webworm, Loxostege sticticalis.</title>
        <authorList>
            <person name="Zhang Y."/>
        </authorList>
    </citation>
    <scope>NUCLEOTIDE SEQUENCE [LARGE SCALE GENOMIC DNA]</scope>
    <source>
        <strain evidence="8">AQ028</strain>
        <tissue evidence="8">Male pupae</tissue>
    </source>
</reference>
<dbReference type="GO" id="GO:0004568">
    <property type="term" value="F:chitinase activity"/>
    <property type="evidence" value="ECO:0007669"/>
    <property type="project" value="UniProtKB-ARBA"/>
</dbReference>
<protein>
    <recommendedName>
        <fullName evidence="7">GH18 domain-containing protein</fullName>
    </recommendedName>
</protein>
<dbReference type="SMART" id="SM00636">
    <property type="entry name" value="Glyco_18"/>
    <property type="match status" value="1"/>
</dbReference>
<evidence type="ECO:0000313" key="9">
    <source>
        <dbReference type="Proteomes" id="UP001549921"/>
    </source>
</evidence>
<gene>
    <name evidence="8" type="ORF">ABMA28_001848</name>
</gene>
<dbReference type="Gene3D" id="3.20.20.80">
    <property type="entry name" value="Glycosidases"/>
    <property type="match status" value="1"/>
</dbReference>
<dbReference type="InterPro" id="IPR050314">
    <property type="entry name" value="Glycosyl_Hydrlase_18"/>
</dbReference>
<sequence length="486" mass="55075">MKLNISKHPKMLDKNICYQKVVEPVHVHKKLVQESKFVNAVKTIVICGALLTLIAATLFLIQPESQTRSDVSYTSTKSYFRANLFAMLQGQQLGKTKLRELPPGNPEGNEPEKVVSCYYNTPSADAAGELLPRDIHPHLCSHINVAFARVVNKEIYLEDIQYQALRDIVKLKKINPHLKILISVGGSGNEDGFSKMVIDHASRKVFIKSLKYLLRNYTLDGVDLDWEFPAVHLDTFILGGKRERQHFSQLLYEIRREYIREKRNYLLTVAVAAPEAIVDIAYDVDQINLYADYVNIMTYDFHYFTKYTPFTGLNSPLFARPREQMYLASLNINYTVHMYFSKGLDKNKIVVGIPTYGHTFTLVNPGNTRVGSPASGFGSLGSMGFVNYPDICTFLKTYNDVVIEEDKHAKVPYLYRGWEWVSFESPQSVAAKADYVKAFGLRGAMIYSLNADDYSGSCRTRVGQVKFPLLQSIKNSLFGNDTSNYA</sequence>
<dbReference type="PANTHER" id="PTHR11177">
    <property type="entry name" value="CHITINASE"/>
    <property type="match status" value="1"/>
</dbReference>
<comment type="caution">
    <text evidence="8">The sequence shown here is derived from an EMBL/GenBank/DDBJ whole genome shotgun (WGS) entry which is preliminary data.</text>
</comment>
<keyword evidence="3 4" id="KW-0326">Glycosidase</keyword>
<dbReference type="FunFam" id="3.10.50.10:FF:000001">
    <property type="entry name" value="Chitinase 3-like 1"/>
    <property type="match status" value="1"/>
</dbReference>
<dbReference type="InterPro" id="IPR011583">
    <property type="entry name" value="Chitinase_II/V-like_cat"/>
</dbReference>
<evidence type="ECO:0000256" key="5">
    <source>
        <dbReference type="RuleBase" id="RU004453"/>
    </source>
</evidence>
<organism evidence="8 9">
    <name type="scientific">Loxostege sticticalis</name>
    <name type="common">Beet webworm moth</name>
    <dbReference type="NCBI Taxonomy" id="481309"/>
    <lineage>
        <taxon>Eukaryota</taxon>
        <taxon>Metazoa</taxon>
        <taxon>Ecdysozoa</taxon>
        <taxon>Arthropoda</taxon>
        <taxon>Hexapoda</taxon>
        <taxon>Insecta</taxon>
        <taxon>Pterygota</taxon>
        <taxon>Neoptera</taxon>
        <taxon>Endopterygota</taxon>
        <taxon>Lepidoptera</taxon>
        <taxon>Glossata</taxon>
        <taxon>Ditrysia</taxon>
        <taxon>Pyraloidea</taxon>
        <taxon>Crambidae</taxon>
        <taxon>Pyraustinae</taxon>
        <taxon>Loxostege</taxon>
    </lineage>
</organism>
<dbReference type="InterPro" id="IPR029070">
    <property type="entry name" value="Chitinase_insertion_sf"/>
</dbReference>
<keyword evidence="1 4" id="KW-0378">Hydrolase</keyword>
<comment type="similarity">
    <text evidence="5">Belongs to the glycosyl hydrolase 18 family.</text>
</comment>
<evidence type="ECO:0000313" key="8">
    <source>
        <dbReference type="EMBL" id="KAL0830953.1"/>
    </source>
</evidence>
<dbReference type="InterPro" id="IPR001579">
    <property type="entry name" value="Glyco_hydro_18_chit_AS"/>
</dbReference>
<evidence type="ECO:0000256" key="1">
    <source>
        <dbReference type="ARBA" id="ARBA00022801"/>
    </source>
</evidence>
<keyword evidence="6" id="KW-0812">Transmembrane</keyword>
<dbReference type="Pfam" id="PF00704">
    <property type="entry name" value="Glyco_hydro_18"/>
    <property type="match status" value="1"/>
</dbReference>
<dbReference type="PROSITE" id="PS01095">
    <property type="entry name" value="GH18_1"/>
    <property type="match status" value="1"/>
</dbReference>
<feature type="transmembrane region" description="Helical" evidence="6">
    <location>
        <begin position="37"/>
        <end position="61"/>
    </location>
</feature>
<accession>A0ABD0SYW5</accession>
<keyword evidence="6" id="KW-1133">Transmembrane helix</keyword>
<dbReference type="Proteomes" id="UP001549921">
    <property type="component" value="Unassembled WGS sequence"/>
</dbReference>
<evidence type="ECO:0000256" key="4">
    <source>
        <dbReference type="RuleBase" id="RU000489"/>
    </source>
</evidence>
<dbReference type="SUPFAM" id="SSF51445">
    <property type="entry name" value="(Trans)glycosidases"/>
    <property type="match status" value="1"/>
</dbReference>
<evidence type="ECO:0000259" key="7">
    <source>
        <dbReference type="PROSITE" id="PS51910"/>
    </source>
</evidence>
<keyword evidence="6" id="KW-0472">Membrane</keyword>
<name>A0ABD0SYW5_LOXSC</name>
<evidence type="ECO:0000256" key="2">
    <source>
        <dbReference type="ARBA" id="ARBA00023157"/>
    </source>
</evidence>
<dbReference type="AlphaFoldDB" id="A0ABD0SYW5"/>
<evidence type="ECO:0000256" key="3">
    <source>
        <dbReference type="ARBA" id="ARBA00023295"/>
    </source>
</evidence>
<feature type="domain" description="GH18" evidence="7">
    <location>
        <begin position="113"/>
        <end position="480"/>
    </location>
</feature>
<dbReference type="SUPFAM" id="SSF54556">
    <property type="entry name" value="Chitinase insertion domain"/>
    <property type="match status" value="1"/>
</dbReference>
<dbReference type="PANTHER" id="PTHR11177:SF390">
    <property type="entry name" value="CHITINASE 11"/>
    <property type="match status" value="1"/>
</dbReference>
<dbReference type="PROSITE" id="PS51910">
    <property type="entry name" value="GH18_2"/>
    <property type="match status" value="1"/>
</dbReference>
<proteinExistence type="inferred from homology"/>
<dbReference type="EMBL" id="JBEDNZ010000012">
    <property type="protein sequence ID" value="KAL0830953.1"/>
    <property type="molecule type" value="Genomic_DNA"/>
</dbReference>